<keyword evidence="4" id="KW-0813">Transport</keyword>
<protein>
    <recommendedName>
        <fullName evidence="3">Glutaredoxin-like protein NrdH</fullName>
    </recommendedName>
</protein>
<evidence type="ECO:0000256" key="1">
    <source>
        <dbReference type="ARBA" id="ARBA00002292"/>
    </source>
</evidence>
<keyword evidence="6" id="KW-1015">Disulfide bond</keyword>
<comment type="caution">
    <text evidence="9">The sequence shown here is derived from an EMBL/GenBank/DDBJ whole genome shotgun (WGS) entry which is preliminary data.</text>
</comment>
<keyword evidence="7" id="KW-0676">Redox-active center</keyword>
<accession>A0A2A6FUD6</accession>
<evidence type="ECO:0000256" key="4">
    <source>
        <dbReference type="ARBA" id="ARBA00022448"/>
    </source>
</evidence>
<comment type="function">
    <text evidence="1">Electron transport system for the ribonucleotide reductase system NrdEF.</text>
</comment>
<evidence type="ECO:0000313" key="10">
    <source>
        <dbReference type="Proteomes" id="UP000219994"/>
    </source>
</evidence>
<dbReference type="NCBIfam" id="TIGR02194">
    <property type="entry name" value="GlrX_NrdH"/>
    <property type="match status" value="1"/>
</dbReference>
<dbReference type="Gene3D" id="3.40.30.10">
    <property type="entry name" value="Glutaredoxin"/>
    <property type="match status" value="1"/>
</dbReference>
<evidence type="ECO:0000256" key="5">
    <source>
        <dbReference type="ARBA" id="ARBA00022982"/>
    </source>
</evidence>
<evidence type="ECO:0000256" key="2">
    <source>
        <dbReference type="ARBA" id="ARBA00007787"/>
    </source>
</evidence>
<keyword evidence="5" id="KW-0249">Electron transport</keyword>
<name>A0A2A6FUD6_9MICO</name>
<dbReference type="EMBL" id="NAEP01000009">
    <property type="protein sequence ID" value="PDQ36525.1"/>
    <property type="molecule type" value="Genomic_DNA"/>
</dbReference>
<dbReference type="GO" id="GO:0009055">
    <property type="term" value="F:electron transfer activity"/>
    <property type="evidence" value="ECO:0007669"/>
    <property type="project" value="TreeGrafter"/>
</dbReference>
<gene>
    <name evidence="9" type="ORF">B5766_00330</name>
</gene>
<evidence type="ECO:0000256" key="6">
    <source>
        <dbReference type="ARBA" id="ARBA00023157"/>
    </source>
</evidence>
<proteinExistence type="inferred from homology"/>
<dbReference type="PROSITE" id="PS51354">
    <property type="entry name" value="GLUTAREDOXIN_2"/>
    <property type="match status" value="1"/>
</dbReference>
<reference evidence="10" key="1">
    <citation type="submission" date="2017-03" db="EMBL/GenBank/DDBJ databases">
        <authorList>
            <person name="Lund M.B."/>
        </authorList>
    </citation>
    <scope>NUCLEOTIDE SEQUENCE [LARGE SCALE GENOMIC DNA]</scope>
</reference>
<evidence type="ECO:0000259" key="8">
    <source>
        <dbReference type="Pfam" id="PF00462"/>
    </source>
</evidence>
<dbReference type="Proteomes" id="UP000219994">
    <property type="component" value="Unassembled WGS sequence"/>
</dbReference>
<evidence type="ECO:0000256" key="3">
    <source>
        <dbReference type="ARBA" id="ARBA00017945"/>
    </source>
</evidence>
<dbReference type="CDD" id="cd02976">
    <property type="entry name" value="NrdH"/>
    <property type="match status" value="1"/>
</dbReference>
<evidence type="ECO:0000313" key="9">
    <source>
        <dbReference type="EMBL" id="PDQ36525.1"/>
    </source>
</evidence>
<dbReference type="AlphaFoldDB" id="A0A2A6FUD6"/>
<organism evidence="9 10">
    <name type="scientific">Candidatus Lumbricidiphila eiseniae</name>
    <dbReference type="NCBI Taxonomy" id="1969409"/>
    <lineage>
        <taxon>Bacteria</taxon>
        <taxon>Bacillati</taxon>
        <taxon>Actinomycetota</taxon>
        <taxon>Actinomycetes</taxon>
        <taxon>Micrococcales</taxon>
        <taxon>Microbacteriaceae</taxon>
        <taxon>Candidatus Lumbricidiphila</taxon>
    </lineage>
</organism>
<dbReference type="GO" id="GO:0045454">
    <property type="term" value="P:cell redox homeostasis"/>
    <property type="evidence" value="ECO:0007669"/>
    <property type="project" value="InterPro"/>
</dbReference>
<dbReference type="PANTHER" id="PTHR34386">
    <property type="entry name" value="GLUTAREDOXIN"/>
    <property type="match status" value="1"/>
</dbReference>
<dbReference type="InterPro" id="IPR051548">
    <property type="entry name" value="Grx-like_ET"/>
</dbReference>
<dbReference type="PANTHER" id="PTHR34386:SF1">
    <property type="entry name" value="GLUTAREDOXIN-LIKE PROTEIN NRDH"/>
    <property type="match status" value="1"/>
</dbReference>
<evidence type="ECO:0000256" key="7">
    <source>
        <dbReference type="ARBA" id="ARBA00023284"/>
    </source>
</evidence>
<dbReference type="InterPro" id="IPR036249">
    <property type="entry name" value="Thioredoxin-like_sf"/>
</dbReference>
<dbReference type="Pfam" id="PF00462">
    <property type="entry name" value="Glutaredoxin"/>
    <property type="match status" value="1"/>
</dbReference>
<sequence>MSITVYTKPGCVQCDMTKRLLDRRSVAYTSIDLSVHPEDVTRLSNAGFKTVPIIEIDGQPAFAGFQPDRITTLIKRIL</sequence>
<dbReference type="InterPro" id="IPR002109">
    <property type="entry name" value="Glutaredoxin"/>
</dbReference>
<dbReference type="SUPFAM" id="SSF52833">
    <property type="entry name" value="Thioredoxin-like"/>
    <property type="match status" value="1"/>
</dbReference>
<feature type="domain" description="Glutaredoxin" evidence="8">
    <location>
        <begin position="3"/>
        <end position="59"/>
    </location>
</feature>
<dbReference type="InterPro" id="IPR011909">
    <property type="entry name" value="GlrX_NrdH"/>
</dbReference>
<comment type="similarity">
    <text evidence="2">Belongs to the glutaredoxin family.</text>
</comment>